<name>A0ABR0WVS0_REHGL</name>
<dbReference type="PRINTS" id="PR00463">
    <property type="entry name" value="EP450I"/>
</dbReference>
<keyword evidence="7 11" id="KW-0560">Oxidoreductase</keyword>
<feature type="signal peptide" evidence="12">
    <location>
        <begin position="1"/>
        <end position="18"/>
    </location>
</feature>
<keyword evidence="4" id="KW-0812">Transmembrane</keyword>
<dbReference type="PANTHER" id="PTHR47947">
    <property type="entry name" value="CYTOCHROME P450 82C3-RELATED"/>
    <property type="match status" value="1"/>
</dbReference>
<comment type="caution">
    <text evidence="13">The sequence shown here is derived from an EMBL/GenBank/DDBJ whole genome shotgun (WGS) entry which is preliminary data.</text>
</comment>
<dbReference type="InterPro" id="IPR002401">
    <property type="entry name" value="Cyt_P450_E_grp-I"/>
</dbReference>
<keyword evidence="8 11" id="KW-0408">Iron</keyword>
<reference evidence="13 14" key="1">
    <citation type="journal article" date="2021" name="Comput. Struct. Biotechnol. J.">
        <title>De novo genome assembly of the potent medicinal plant Rehmannia glutinosa using nanopore technology.</title>
        <authorList>
            <person name="Ma L."/>
            <person name="Dong C."/>
            <person name="Song C."/>
            <person name="Wang X."/>
            <person name="Zheng X."/>
            <person name="Niu Y."/>
            <person name="Chen S."/>
            <person name="Feng W."/>
        </authorList>
    </citation>
    <scope>NUCLEOTIDE SEQUENCE [LARGE SCALE GENOMIC DNA]</scope>
    <source>
        <strain evidence="13">DH-2019</strain>
    </source>
</reference>
<keyword evidence="10" id="KW-0472">Membrane</keyword>
<dbReference type="PRINTS" id="PR00385">
    <property type="entry name" value="P450"/>
</dbReference>
<dbReference type="Gene3D" id="1.10.630.10">
    <property type="entry name" value="Cytochrome P450"/>
    <property type="match status" value="1"/>
</dbReference>
<dbReference type="PANTHER" id="PTHR47947:SF62">
    <property type="entry name" value="CYTOCHROME P450, FAMILY 81, SUBFAMILY D, POLYPEPTIDE 5"/>
    <property type="match status" value="1"/>
</dbReference>
<feature type="chain" id="PRO_5046225532" description="Cytochrome P450 protein" evidence="12">
    <location>
        <begin position="19"/>
        <end position="448"/>
    </location>
</feature>
<dbReference type="Proteomes" id="UP001318860">
    <property type="component" value="Unassembled WGS sequence"/>
</dbReference>
<evidence type="ECO:0000256" key="5">
    <source>
        <dbReference type="ARBA" id="ARBA00022723"/>
    </source>
</evidence>
<keyword evidence="6" id="KW-1133">Transmembrane helix</keyword>
<evidence type="ECO:0000256" key="11">
    <source>
        <dbReference type="RuleBase" id="RU000461"/>
    </source>
</evidence>
<dbReference type="EMBL" id="JABTTQ020000008">
    <property type="protein sequence ID" value="KAK6151239.1"/>
    <property type="molecule type" value="Genomic_DNA"/>
</dbReference>
<comment type="similarity">
    <text evidence="2 11">Belongs to the cytochrome P450 family.</text>
</comment>
<evidence type="ECO:0000256" key="12">
    <source>
        <dbReference type="SAM" id="SignalP"/>
    </source>
</evidence>
<evidence type="ECO:0000256" key="8">
    <source>
        <dbReference type="ARBA" id="ARBA00023004"/>
    </source>
</evidence>
<evidence type="ECO:0000256" key="2">
    <source>
        <dbReference type="ARBA" id="ARBA00010617"/>
    </source>
</evidence>
<evidence type="ECO:0000256" key="7">
    <source>
        <dbReference type="ARBA" id="ARBA00023002"/>
    </source>
</evidence>
<sequence>METTWLYTFLSLLVLLIAFKFSTKPKRKLPPSPFPTLPLIGHLHLIKFPVHRTFQKFSDKLGPIFSLRLGNRLMVVVSSPTIVEECFTKNDIVLAGRPRLIIGKYIGYNYTTIFDSPYGDYWRNLRRLYNVEFFSMARLDTFQSIRQDDIKLILKKIYKNSYENFARVELRSLFSEVIFNNIMRMVDGKRYVREDEDDDEAKRFWDLIKEVLTYGGAANMVGFFPMVRWIDYTGIEKNLARLGGKMDSRLQHLIDKQRRNKSKTDTMIDHMLCLQESEPEYYTDVTIKGIILIMLIAGIDTSANTIEWAMSALLNHPEKLQKAKIEIDNLVGNDRLVNEFLPHEATSDCTLSGYDIPSGTILTVNAWAIHRDPKIWDDPTNFNPERFKAGKVGPPKLIPFGMGRRFCPGMGLAHRVVGLVLGSLIQCFEWQRVGEGLVRAWSICEGKG</sequence>
<dbReference type="CDD" id="cd20653">
    <property type="entry name" value="CYP81"/>
    <property type="match status" value="1"/>
</dbReference>
<keyword evidence="12" id="KW-0732">Signal</keyword>
<evidence type="ECO:0000256" key="10">
    <source>
        <dbReference type="ARBA" id="ARBA00023136"/>
    </source>
</evidence>
<keyword evidence="3 11" id="KW-0349">Heme</keyword>
<dbReference type="Pfam" id="PF00067">
    <property type="entry name" value="p450"/>
    <property type="match status" value="2"/>
</dbReference>
<keyword evidence="5 11" id="KW-0479">Metal-binding</keyword>
<organism evidence="13 14">
    <name type="scientific">Rehmannia glutinosa</name>
    <name type="common">Chinese foxglove</name>
    <dbReference type="NCBI Taxonomy" id="99300"/>
    <lineage>
        <taxon>Eukaryota</taxon>
        <taxon>Viridiplantae</taxon>
        <taxon>Streptophyta</taxon>
        <taxon>Embryophyta</taxon>
        <taxon>Tracheophyta</taxon>
        <taxon>Spermatophyta</taxon>
        <taxon>Magnoliopsida</taxon>
        <taxon>eudicotyledons</taxon>
        <taxon>Gunneridae</taxon>
        <taxon>Pentapetalae</taxon>
        <taxon>asterids</taxon>
        <taxon>lamiids</taxon>
        <taxon>Lamiales</taxon>
        <taxon>Orobanchaceae</taxon>
        <taxon>Rehmannieae</taxon>
        <taxon>Rehmannia</taxon>
    </lineage>
</organism>
<dbReference type="InterPro" id="IPR001128">
    <property type="entry name" value="Cyt_P450"/>
</dbReference>
<gene>
    <name evidence="13" type="ORF">DH2020_016171</name>
</gene>
<keyword evidence="9 11" id="KW-0503">Monooxygenase</keyword>
<comment type="subcellular location">
    <subcellularLocation>
        <location evidence="1">Membrane</location>
        <topology evidence="1">Single-pass membrane protein</topology>
    </subcellularLocation>
</comment>
<dbReference type="InterPro" id="IPR036396">
    <property type="entry name" value="Cyt_P450_sf"/>
</dbReference>
<evidence type="ECO:0000313" key="13">
    <source>
        <dbReference type="EMBL" id="KAK6151239.1"/>
    </source>
</evidence>
<evidence type="ECO:0000256" key="9">
    <source>
        <dbReference type="ARBA" id="ARBA00023033"/>
    </source>
</evidence>
<evidence type="ECO:0008006" key="15">
    <source>
        <dbReference type="Google" id="ProtNLM"/>
    </source>
</evidence>
<evidence type="ECO:0000313" key="14">
    <source>
        <dbReference type="Proteomes" id="UP001318860"/>
    </source>
</evidence>
<dbReference type="InterPro" id="IPR050651">
    <property type="entry name" value="Plant_Cytochrome_P450_Monoox"/>
</dbReference>
<evidence type="ECO:0000256" key="6">
    <source>
        <dbReference type="ARBA" id="ARBA00022989"/>
    </source>
</evidence>
<accession>A0ABR0WVS0</accession>
<evidence type="ECO:0000256" key="4">
    <source>
        <dbReference type="ARBA" id="ARBA00022692"/>
    </source>
</evidence>
<evidence type="ECO:0000256" key="3">
    <source>
        <dbReference type="ARBA" id="ARBA00022617"/>
    </source>
</evidence>
<keyword evidence="14" id="KW-1185">Reference proteome</keyword>
<dbReference type="PROSITE" id="PS00086">
    <property type="entry name" value="CYTOCHROME_P450"/>
    <property type="match status" value="1"/>
</dbReference>
<dbReference type="InterPro" id="IPR017972">
    <property type="entry name" value="Cyt_P450_CS"/>
</dbReference>
<proteinExistence type="inferred from homology"/>
<dbReference type="SUPFAM" id="SSF48264">
    <property type="entry name" value="Cytochrome P450"/>
    <property type="match status" value="1"/>
</dbReference>
<protein>
    <recommendedName>
        <fullName evidence="15">Cytochrome P450 protein</fullName>
    </recommendedName>
</protein>
<evidence type="ECO:0000256" key="1">
    <source>
        <dbReference type="ARBA" id="ARBA00004167"/>
    </source>
</evidence>